<dbReference type="KEGG" id="bsd:BLASA_4525"/>
<proteinExistence type="predicted"/>
<accession>H6RQG1</accession>
<evidence type="ECO:0000259" key="3">
    <source>
        <dbReference type="Pfam" id="PF13305"/>
    </source>
</evidence>
<dbReference type="Gene3D" id="1.10.357.10">
    <property type="entry name" value="Tetracycline Repressor, domain 2"/>
    <property type="match status" value="1"/>
</dbReference>
<gene>
    <name evidence="4" type="ordered locus">BLASA_4525</name>
</gene>
<keyword evidence="2" id="KW-0804">Transcription</keyword>
<dbReference type="SUPFAM" id="SSF48498">
    <property type="entry name" value="Tetracyclin repressor-like, C-terminal domain"/>
    <property type="match status" value="1"/>
</dbReference>
<reference evidence="4 5" key="1">
    <citation type="journal article" date="2012" name="J. Bacteriol.">
        <title>Genome Sequence of Blastococcus saxobsidens DD2, a Stone-Inhabiting Bacterium.</title>
        <authorList>
            <person name="Chouaia B."/>
            <person name="Crotti E."/>
            <person name="Brusetti L."/>
            <person name="Daffonchio D."/>
            <person name="Essoussi I."/>
            <person name="Nouioui I."/>
            <person name="Sbissi I."/>
            <person name="Ghodhbane-Gtari F."/>
            <person name="Gtari M."/>
            <person name="Vacherie B."/>
            <person name="Barbe V."/>
            <person name="Medigue C."/>
            <person name="Gury J."/>
            <person name="Pujic P."/>
            <person name="Normand P."/>
        </authorList>
    </citation>
    <scope>NUCLEOTIDE SEQUENCE [LARGE SCALE GENOMIC DNA]</scope>
    <source>
        <strain evidence="4 5">DD2</strain>
    </source>
</reference>
<organism evidence="4 5">
    <name type="scientific">Blastococcus saxobsidens (strain DD2)</name>
    <dbReference type="NCBI Taxonomy" id="1146883"/>
    <lineage>
        <taxon>Bacteria</taxon>
        <taxon>Bacillati</taxon>
        <taxon>Actinomycetota</taxon>
        <taxon>Actinomycetes</taxon>
        <taxon>Geodermatophilales</taxon>
        <taxon>Geodermatophilaceae</taxon>
        <taxon>Blastococcus</taxon>
    </lineage>
</organism>
<dbReference type="AlphaFoldDB" id="H6RQG1"/>
<reference evidence="5" key="2">
    <citation type="submission" date="2012-02" db="EMBL/GenBank/DDBJ databases">
        <title>Complete genome sequence of Blastococcus saxobsidens strain DD2.</title>
        <authorList>
            <person name="Genoscope."/>
        </authorList>
    </citation>
    <scope>NUCLEOTIDE SEQUENCE [LARGE SCALE GENOMIC DNA]</scope>
    <source>
        <strain evidence="5">DD2</strain>
    </source>
</reference>
<dbReference type="InterPro" id="IPR036271">
    <property type="entry name" value="Tet_transcr_reg_TetR-rel_C_sf"/>
</dbReference>
<keyword evidence="1" id="KW-0805">Transcription regulation</keyword>
<keyword evidence="5" id="KW-1185">Reference proteome</keyword>
<evidence type="ECO:0000256" key="2">
    <source>
        <dbReference type="ARBA" id="ARBA00023163"/>
    </source>
</evidence>
<dbReference type="Proteomes" id="UP000007517">
    <property type="component" value="Chromosome"/>
</dbReference>
<evidence type="ECO:0000256" key="1">
    <source>
        <dbReference type="ARBA" id="ARBA00023015"/>
    </source>
</evidence>
<dbReference type="InterPro" id="IPR025996">
    <property type="entry name" value="MT1864/Rv1816-like_C"/>
</dbReference>
<evidence type="ECO:0000313" key="5">
    <source>
        <dbReference type="Proteomes" id="UP000007517"/>
    </source>
</evidence>
<dbReference type="Pfam" id="PF13305">
    <property type="entry name" value="TetR_C_33"/>
    <property type="match status" value="1"/>
</dbReference>
<dbReference type="OrthoDB" id="3210322at2"/>
<dbReference type="eggNOG" id="COG1309">
    <property type="taxonomic scope" value="Bacteria"/>
</dbReference>
<feature type="domain" description="HTH-type transcriptional regulator MT1864/Rv1816-like C-terminal" evidence="3">
    <location>
        <begin position="7"/>
        <end position="60"/>
    </location>
</feature>
<name>H6RQG1_BLASD</name>
<sequence length="67" mass="7178">MSDAAVEILGGEHPSLDETVRVRALLAWSALFGAVSSELFRHLVGSVPDTDRWFDRAVGELAGLIGL</sequence>
<dbReference type="HOGENOM" id="CLU_2803899_0_0_11"/>
<dbReference type="EMBL" id="FO117623">
    <property type="protein sequence ID" value="CCG05329.1"/>
    <property type="molecule type" value="Genomic_DNA"/>
</dbReference>
<evidence type="ECO:0000313" key="4">
    <source>
        <dbReference type="EMBL" id="CCG05329.1"/>
    </source>
</evidence>
<dbReference type="STRING" id="1146883.BLASA_4525"/>
<protein>
    <submittedName>
        <fullName evidence="4">Transcriptional regulator, TetR family</fullName>
    </submittedName>
</protein>